<keyword evidence="1" id="KW-0472">Membrane</keyword>
<comment type="caution">
    <text evidence="2">The sequence shown here is derived from an EMBL/GenBank/DDBJ whole genome shotgun (WGS) entry which is preliminary data.</text>
</comment>
<feature type="transmembrane region" description="Helical" evidence="1">
    <location>
        <begin position="43"/>
        <end position="66"/>
    </location>
</feature>
<evidence type="ECO:0008006" key="4">
    <source>
        <dbReference type="Google" id="ProtNLM"/>
    </source>
</evidence>
<gene>
    <name evidence="2" type="ORF">AABB24_022415</name>
</gene>
<organism evidence="2 3">
    <name type="scientific">Solanum stoloniferum</name>
    <dbReference type="NCBI Taxonomy" id="62892"/>
    <lineage>
        <taxon>Eukaryota</taxon>
        <taxon>Viridiplantae</taxon>
        <taxon>Streptophyta</taxon>
        <taxon>Embryophyta</taxon>
        <taxon>Tracheophyta</taxon>
        <taxon>Spermatophyta</taxon>
        <taxon>Magnoliopsida</taxon>
        <taxon>eudicotyledons</taxon>
        <taxon>Gunneridae</taxon>
        <taxon>Pentapetalae</taxon>
        <taxon>asterids</taxon>
        <taxon>lamiids</taxon>
        <taxon>Solanales</taxon>
        <taxon>Solanaceae</taxon>
        <taxon>Solanoideae</taxon>
        <taxon>Solaneae</taxon>
        <taxon>Solanum</taxon>
    </lineage>
</organism>
<dbReference type="PANTHER" id="PTHR33709">
    <property type="entry name" value="OSJNBA0035M09.9 PROTEIN"/>
    <property type="match status" value="1"/>
</dbReference>
<dbReference type="PANTHER" id="PTHR33709:SF20">
    <property type="entry name" value="OS04G0541900 PROTEIN"/>
    <property type="match status" value="1"/>
</dbReference>
<evidence type="ECO:0000256" key="1">
    <source>
        <dbReference type="SAM" id="Phobius"/>
    </source>
</evidence>
<dbReference type="InterPro" id="IPR040339">
    <property type="entry name" value="At1g16860-like"/>
</dbReference>
<protein>
    <recommendedName>
        <fullName evidence="4">Ubiquitin-specific protease family C19-related protein</fullName>
    </recommendedName>
</protein>
<evidence type="ECO:0000313" key="2">
    <source>
        <dbReference type="EMBL" id="KAL3349267.1"/>
    </source>
</evidence>
<sequence length="316" mass="35576">FVIASHYQPNQQNREEERRGMNQNNFSHSNVAQSFKVPLIPSLALYLVFALFLFGLAVSLFILVLVHNPLFFLSYLFLFALIAAFLLWNSISFRNNTTILHYLRSLPDADLTVARHGHLVKITGLVSCGNVSLESSYEKVGRCVYTSTLLFECGKLGLKPADVKESCFGWRLAYSERLSTDFYITDKNSGIRAFVKAGPDSRVIPLIKESRLVTTAKNCKVLASHLRKWLRDRNLSSEARLLRLEEGYIKEGSSISVFGILQRSNDVMVVTPPQELISTGCLWKKLLLPVDVDGLILAIPLCVNFGTNSNLEMQQR</sequence>
<dbReference type="Proteomes" id="UP001627284">
    <property type="component" value="Unassembled WGS sequence"/>
</dbReference>
<proteinExistence type="predicted"/>
<accession>A0ABD2SZD0</accession>
<keyword evidence="3" id="KW-1185">Reference proteome</keyword>
<feature type="transmembrane region" description="Helical" evidence="1">
    <location>
        <begin position="72"/>
        <end position="91"/>
    </location>
</feature>
<dbReference type="AlphaFoldDB" id="A0ABD2SZD0"/>
<evidence type="ECO:0000313" key="3">
    <source>
        <dbReference type="Proteomes" id="UP001627284"/>
    </source>
</evidence>
<reference evidence="2 3" key="1">
    <citation type="submission" date="2024-05" db="EMBL/GenBank/DDBJ databases">
        <title>De novo assembly of an allotetraploid wild potato.</title>
        <authorList>
            <person name="Hosaka A.J."/>
        </authorList>
    </citation>
    <scope>NUCLEOTIDE SEQUENCE [LARGE SCALE GENOMIC DNA]</scope>
    <source>
        <tissue evidence="2">Young leaves</tissue>
    </source>
</reference>
<keyword evidence="1" id="KW-1133">Transmembrane helix</keyword>
<dbReference type="EMBL" id="JBJKTR010000013">
    <property type="protein sequence ID" value="KAL3349267.1"/>
    <property type="molecule type" value="Genomic_DNA"/>
</dbReference>
<keyword evidence="1" id="KW-0812">Transmembrane</keyword>
<name>A0ABD2SZD0_9SOLN</name>
<feature type="non-terminal residue" evidence="2">
    <location>
        <position position="1"/>
    </location>
</feature>